<dbReference type="PANTHER" id="PTHR12917:SF1">
    <property type="entry name" value="AT13091P"/>
    <property type="match status" value="1"/>
</dbReference>
<dbReference type="Proteomes" id="UP000014680">
    <property type="component" value="Unassembled WGS sequence"/>
</dbReference>
<dbReference type="InterPro" id="IPR019103">
    <property type="entry name" value="Peptidase_aspartic_DDI1-type"/>
</dbReference>
<reference evidence="6 7" key="1">
    <citation type="submission" date="2012-10" db="EMBL/GenBank/DDBJ databases">
        <authorList>
            <person name="Zafar N."/>
            <person name="Inman J."/>
            <person name="Hall N."/>
            <person name="Lorenzi H."/>
            <person name="Caler E."/>
        </authorList>
    </citation>
    <scope>NUCLEOTIDE SEQUENCE [LARGE SCALE GENOMIC DNA]</scope>
    <source>
        <strain evidence="6 7">IP1</strain>
    </source>
</reference>
<evidence type="ECO:0000313" key="7">
    <source>
        <dbReference type="Proteomes" id="UP000014680"/>
    </source>
</evidence>
<accession>A0A0A1UCM7</accession>
<comment type="similarity">
    <text evidence="1">Belongs to the DDI1 family.</text>
</comment>
<sequence>MIDSGAQESVLSMKTARECNLLNQIDYQRKKMYQGMGQASSVGTIYIVPLIIGTTYCVTSLNVLSEDSPLDHLLIGTNTLRSLGCCIDFSKNCLRVKGEEVPFLTNTEVDYILHKPFHINPFEGEFVASQHKFLKPERPVLPTPTLLRYPDLMVQQLIMEGLSDDDALNMLDITGGNLSEALRKLH</sequence>
<dbReference type="VEuPathDB" id="AmoebaDB:EIN_005690"/>
<evidence type="ECO:0000256" key="4">
    <source>
        <dbReference type="ARBA" id="ARBA00022801"/>
    </source>
</evidence>
<dbReference type="KEGG" id="eiv:EIN_005690"/>
<proteinExistence type="inferred from homology"/>
<dbReference type="SUPFAM" id="SSF50630">
    <property type="entry name" value="Acid proteases"/>
    <property type="match status" value="1"/>
</dbReference>
<protein>
    <submittedName>
        <fullName evidence="6">DNA damage-inducible protein, putative</fullName>
    </submittedName>
</protein>
<organism evidence="6 7">
    <name type="scientific">Entamoeba invadens IP1</name>
    <dbReference type="NCBI Taxonomy" id="370355"/>
    <lineage>
        <taxon>Eukaryota</taxon>
        <taxon>Amoebozoa</taxon>
        <taxon>Evosea</taxon>
        <taxon>Archamoebae</taxon>
        <taxon>Mastigamoebida</taxon>
        <taxon>Entamoebidae</taxon>
        <taxon>Entamoeba</taxon>
    </lineage>
</organism>
<evidence type="ECO:0000313" key="6">
    <source>
        <dbReference type="EMBL" id="ELP93668.1"/>
    </source>
</evidence>
<gene>
    <name evidence="6" type="ORF">EIN_005690</name>
</gene>
<keyword evidence="2" id="KW-0645">Protease</keyword>
<dbReference type="Pfam" id="PF09668">
    <property type="entry name" value="Asp_protease"/>
    <property type="match status" value="1"/>
</dbReference>
<dbReference type="OrthoDB" id="1047367at2759"/>
<dbReference type="InterPro" id="IPR021109">
    <property type="entry name" value="Peptidase_aspartic_dom_sf"/>
</dbReference>
<dbReference type="PANTHER" id="PTHR12917">
    <property type="entry name" value="ASPARTYL PROTEASE DDI-RELATED"/>
    <property type="match status" value="1"/>
</dbReference>
<keyword evidence="7" id="KW-1185">Reference proteome</keyword>
<dbReference type="RefSeq" id="XP_004260439.1">
    <property type="nucleotide sequence ID" value="XM_004260391.1"/>
</dbReference>
<evidence type="ECO:0000256" key="1">
    <source>
        <dbReference type="ARBA" id="ARBA00009136"/>
    </source>
</evidence>
<feature type="domain" description="Aspartic peptidase DDI1-type" evidence="5">
    <location>
        <begin position="2"/>
        <end position="88"/>
    </location>
</feature>
<dbReference type="GeneID" id="14892638"/>
<dbReference type="GO" id="GO:0004190">
    <property type="term" value="F:aspartic-type endopeptidase activity"/>
    <property type="evidence" value="ECO:0007669"/>
    <property type="project" value="UniProtKB-KW"/>
</dbReference>
<name>A0A0A1UCM7_ENTIV</name>
<dbReference type="AlphaFoldDB" id="A0A0A1UCM7"/>
<evidence type="ECO:0000256" key="3">
    <source>
        <dbReference type="ARBA" id="ARBA00022750"/>
    </source>
</evidence>
<keyword evidence="4" id="KW-0378">Hydrolase</keyword>
<evidence type="ECO:0000259" key="5">
    <source>
        <dbReference type="Pfam" id="PF09668"/>
    </source>
</evidence>
<evidence type="ECO:0000256" key="2">
    <source>
        <dbReference type="ARBA" id="ARBA00022670"/>
    </source>
</evidence>
<dbReference type="GO" id="GO:0006508">
    <property type="term" value="P:proteolysis"/>
    <property type="evidence" value="ECO:0007669"/>
    <property type="project" value="UniProtKB-KW"/>
</dbReference>
<keyword evidence="3" id="KW-0064">Aspartyl protease</keyword>
<dbReference type="EMBL" id="KB206272">
    <property type="protein sequence ID" value="ELP93668.1"/>
    <property type="molecule type" value="Genomic_DNA"/>
</dbReference>
<dbReference type="Gene3D" id="2.40.70.10">
    <property type="entry name" value="Acid Proteases"/>
    <property type="match status" value="1"/>
</dbReference>